<dbReference type="STRING" id="2656787.A0A370U1W7"/>
<comment type="caution">
    <text evidence="1">The sequence shown here is derived from an EMBL/GenBank/DDBJ whole genome shotgun (WGS) entry which is preliminary data.</text>
</comment>
<keyword evidence="2" id="KW-1185">Reference proteome</keyword>
<name>A0A370U1W7_9HELO</name>
<accession>A0A370U1W7</accession>
<dbReference type="GeneID" id="43594583"/>
<dbReference type="AlphaFoldDB" id="A0A370U1W7"/>
<protein>
    <submittedName>
        <fullName evidence="1">Uncharacterized protein</fullName>
    </submittedName>
</protein>
<dbReference type="Proteomes" id="UP000254866">
    <property type="component" value="Unassembled WGS sequence"/>
</dbReference>
<dbReference type="RefSeq" id="XP_031874411.1">
    <property type="nucleotide sequence ID" value="XM_032010357.1"/>
</dbReference>
<sequence>MAGTRSITKLQARQRPLTIACTGSKEIDIQTSSLTLSNDIMIMDGAEGKAFKSLSLELHQLIMEFLPNDSDVAKYARICHAASAAVTTSVWRKRFLRKYDYSDGETNQSLFKKYKYRHIVSNEVTIFNLKQYAGRISNEARETQLFNQKNWLDLLRTLIIESDAKRVVHEGGRETIEGRNIKFIRDMTSDTGNGTYIDIIDAVLNTESHFDVKDIVSAKEDGTLAFVVQLILTPISLHPDFCNAKVSHFDLSQAQTYATSEAQPIFTGKFMQNVNVLWLLNVVNFFKFHLKTVGEGLLSHAYNFLPSDQYPQTWIGRIKAGTQPLGSFWKGCHMYMDESELFKLRNHRGQDSGIYSDSLDLGETFQDIEISFDEKQFSSKVWPPAFEGSIPSDPFRSTTSPPACRRSRRNMPTAPEILNFYGISDGDKTGYFYGRIHGIPHQQGFHGFQRITFVMFYYPKPGAVDSQIAYSYEGCVLPGGRCIVGRWWGFYDDPKDVATMSGPFIWWNVDRGAIDGCYDRTDPIKFLQNYL</sequence>
<dbReference type="OrthoDB" id="3971593at2759"/>
<evidence type="ECO:0000313" key="1">
    <source>
        <dbReference type="EMBL" id="RDL41755.1"/>
    </source>
</evidence>
<organism evidence="1 2">
    <name type="scientific">Venustampulla echinocandica</name>
    <dbReference type="NCBI Taxonomy" id="2656787"/>
    <lineage>
        <taxon>Eukaryota</taxon>
        <taxon>Fungi</taxon>
        <taxon>Dikarya</taxon>
        <taxon>Ascomycota</taxon>
        <taxon>Pezizomycotina</taxon>
        <taxon>Leotiomycetes</taxon>
        <taxon>Helotiales</taxon>
        <taxon>Pleuroascaceae</taxon>
        <taxon>Venustampulla</taxon>
    </lineage>
</organism>
<evidence type="ECO:0000313" key="2">
    <source>
        <dbReference type="Proteomes" id="UP000254866"/>
    </source>
</evidence>
<reference evidence="1 2" key="1">
    <citation type="journal article" date="2018" name="IMA Fungus">
        <title>IMA Genome-F 9: Draft genome sequence of Annulohypoxylon stygium, Aspergillus mulundensis, Berkeleyomyces basicola (syn. Thielaviopsis basicola), Ceratocystis smalleyi, two Cercospora beticola strains, Coleophoma cylindrospora, Fusarium fracticaudum, Phialophora cf. hyalina, and Morchella septimelata.</title>
        <authorList>
            <person name="Wingfield B.D."/>
            <person name="Bills G.F."/>
            <person name="Dong Y."/>
            <person name="Huang W."/>
            <person name="Nel W.J."/>
            <person name="Swalarsk-Parry B.S."/>
            <person name="Vaghefi N."/>
            <person name="Wilken P.M."/>
            <person name="An Z."/>
            <person name="de Beer Z.W."/>
            <person name="De Vos L."/>
            <person name="Chen L."/>
            <person name="Duong T.A."/>
            <person name="Gao Y."/>
            <person name="Hammerbacher A."/>
            <person name="Kikkert J.R."/>
            <person name="Li Y."/>
            <person name="Li H."/>
            <person name="Li K."/>
            <person name="Li Q."/>
            <person name="Liu X."/>
            <person name="Ma X."/>
            <person name="Naidoo K."/>
            <person name="Pethybridge S.J."/>
            <person name="Sun J."/>
            <person name="Steenkamp E.T."/>
            <person name="van der Nest M.A."/>
            <person name="van Wyk S."/>
            <person name="Wingfield M.J."/>
            <person name="Xiong C."/>
            <person name="Yue Q."/>
            <person name="Zhang X."/>
        </authorList>
    </citation>
    <scope>NUCLEOTIDE SEQUENCE [LARGE SCALE GENOMIC DNA]</scope>
    <source>
        <strain evidence="1 2">BP 5553</strain>
    </source>
</reference>
<gene>
    <name evidence="1" type="ORF">BP5553_01734</name>
</gene>
<dbReference type="EMBL" id="NPIC01000001">
    <property type="protein sequence ID" value="RDL41755.1"/>
    <property type="molecule type" value="Genomic_DNA"/>
</dbReference>
<proteinExistence type="predicted"/>